<reference evidence="6" key="1">
    <citation type="submission" date="2017-09" db="EMBL/GenBank/DDBJ databases">
        <title>Depth-based differentiation of microbial function through sediment-hosted aquifers and enrichment of novel symbionts in the deep terrestrial subsurface.</title>
        <authorList>
            <person name="Probst A.J."/>
            <person name="Ladd B."/>
            <person name="Jarett J.K."/>
            <person name="Geller-Mcgrath D.E."/>
            <person name="Sieber C.M.K."/>
            <person name="Emerson J.B."/>
            <person name="Anantharaman K."/>
            <person name="Thomas B.C."/>
            <person name="Malmstrom R."/>
            <person name="Stieglmeier M."/>
            <person name="Klingl A."/>
            <person name="Woyke T."/>
            <person name="Ryan C.M."/>
            <person name="Banfield J.F."/>
        </authorList>
    </citation>
    <scope>NUCLEOTIDE SEQUENCE [LARGE SCALE GENOMIC DNA]</scope>
</reference>
<dbReference type="AlphaFoldDB" id="A0A2H0WY40"/>
<dbReference type="InterPro" id="IPR005144">
    <property type="entry name" value="ATP-cone_dom"/>
</dbReference>
<dbReference type="Pfam" id="PF03477">
    <property type="entry name" value="ATP-cone"/>
    <property type="match status" value="1"/>
</dbReference>
<dbReference type="GO" id="GO:0005524">
    <property type="term" value="F:ATP binding"/>
    <property type="evidence" value="ECO:0007669"/>
    <property type="project" value="UniProtKB-UniRule"/>
</dbReference>
<keyword evidence="1 3" id="KW-0547">Nucleotide-binding</keyword>
<dbReference type="Gene3D" id="3.40.1350.10">
    <property type="match status" value="1"/>
</dbReference>
<evidence type="ECO:0000256" key="1">
    <source>
        <dbReference type="ARBA" id="ARBA00022741"/>
    </source>
</evidence>
<sequence>MTTRVFKFDGTIEPYNEEKIRSSATRVGVPKELQNEMLGAIRDRLYDGIKTKEIFEMIKEFLRSSSSPHLALKYNLKDALSQLGPSGYPFEKYVALLLSAVGYHTRTNQTIPGSCVTHEIDVLAVKDNITYFIEAKFHKNAGQRTDVRVALYIKARYDDLKSAWKNGETKPWIVTNTRFSTDAIKYGECQNIRLTSWGYPKGEGIMDLIEHTGLHPITILEDMTHDDKTRLLNSGVVTCRQLLDPANQLLVSKDFLAKVLPNLTQICASPMP</sequence>
<name>A0A2H0WY40_9BACT</name>
<keyword evidence="2 3" id="KW-0067">ATP-binding</keyword>
<accession>A0A2H0WY40</accession>
<dbReference type="GO" id="GO:0003677">
    <property type="term" value="F:DNA binding"/>
    <property type="evidence" value="ECO:0007669"/>
    <property type="project" value="InterPro"/>
</dbReference>
<evidence type="ECO:0000256" key="3">
    <source>
        <dbReference type="PROSITE-ProRule" id="PRU00492"/>
    </source>
</evidence>
<evidence type="ECO:0000259" key="4">
    <source>
        <dbReference type="PROSITE" id="PS51161"/>
    </source>
</evidence>
<dbReference type="SUPFAM" id="SSF52980">
    <property type="entry name" value="Restriction endonuclease-like"/>
    <property type="match status" value="1"/>
</dbReference>
<proteinExistence type="predicted"/>
<evidence type="ECO:0000256" key="2">
    <source>
        <dbReference type="ARBA" id="ARBA00022840"/>
    </source>
</evidence>
<dbReference type="CDD" id="cd22308">
    <property type="entry name" value="Af1548-like"/>
    <property type="match status" value="1"/>
</dbReference>
<dbReference type="InterPro" id="IPR011856">
    <property type="entry name" value="tRNA_endonuc-like_dom_sf"/>
</dbReference>
<organism evidence="5 6">
    <name type="scientific">Candidatus Collierbacteria bacterium CG09_land_8_20_14_0_10_46_12</name>
    <dbReference type="NCBI Taxonomy" id="1974533"/>
    <lineage>
        <taxon>Bacteria</taxon>
        <taxon>Candidatus Collieribacteriota</taxon>
    </lineage>
</organism>
<evidence type="ECO:0000313" key="6">
    <source>
        <dbReference type="Proteomes" id="UP000229574"/>
    </source>
</evidence>
<dbReference type="PROSITE" id="PS51161">
    <property type="entry name" value="ATP_CONE"/>
    <property type="match status" value="1"/>
</dbReference>
<dbReference type="GO" id="GO:0004519">
    <property type="term" value="F:endonuclease activity"/>
    <property type="evidence" value="ECO:0007669"/>
    <property type="project" value="InterPro"/>
</dbReference>
<comment type="caution">
    <text evidence="5">The sequence shown here is derived from an EMBL/GenBank/DDBJ whole genome shotgun (WGS) entry which is preliminary data.</text>
</comment>
<dbReference type="InterPro" id="IPR007560">
    <property type="entry name" value="Restrct_endonuc_IV_Mrr"/>
</dbReference>
<dbReference type="GO" id="GO:0009307">
    <property type="term" value="P:DNA restriction-modification system"/>
    <property type="evidence" value="ECO:0007669"/>
    <property type="project" value="InterPro"/>
</dbReference>
<evidence type="ECO:0000313" key="5">
    <source>
        <dbReference type="EMBL" id="PIS17583.1"/>
    </source>
</evidence>
<gene>
    <name evidence="5" type="ORF">COT54_03890</name>
</gene>
<feature type="domain" description="ATP-cone" evidence="4">
    <location>
        <begin position="3"/>
        <end position="85"/>
    </location>
</feature>
<dbReference type="Pfam" id="PF04471">
    <property type="entry name" value="Mrr_cat"/>
    <property type="match status" value="1"/>
</dbReference>
<protein>
    <submittedName>
        <fullName evidence="5">ATPase</fullName>
    </submittedName>
</protein>
<dbReference type="InterPro" id="IPR011335">
    <property type="entry name" value="Restrct_endonuc-II-like"/>
</dbReference>
<dbReference type="EMBL" id="PEYY01000142">
    <property type="protein sequence ID" value="PIS17583.1"/>
    <property type="molecule type" value="Genomic_DNA"/>
</dbReference>
<dbReference type="Proteomes" id="UP000229574">
    <property type="component" value="Unassembled WGS sequence"/>
</dbReference>